<dbReference type="PANTHER" id="PTHR43861:SF3">
    <property type="entry name" value="PUTATIVE (AFU_ORTHOLOGUE AFUA_2G14390)-RELATED"/>
    <property type="match status" value="1"/>
</dbReference>
<proteinExistence type="predicted"/>
<protein>
    <recommendedName>
        <fullName evidence="4">S-adenosyl-L-methionine-dependent methyltransferase</fullName>
    </recommendedName>
</protein>
<accession>A0ABR0M815</accession>
<evidence type="ECO:0000313" key="2">
    <source>
        <dbReference type="EMBL" id="KAK5284800.1"/>
    </source>
</evidence>
<dbReference type="Gene3D" id="3.40.50.150">
    <property type="entry name" value="Vaccinia Virus protein VP39"/>
    <property type="match status" value="1"/>
</dbReference>
<keyword evidence="1" id="KW-0808">Transferase</keyword>
<evidence type="ECO:0000256" key="1">
    <source>
        <dbReference type="ARBA" id="ARBA00022679"/>
    </source>
</evidence>
<name>A0ABR0M815_9PEZI</name>
<dbReference type="Proteomes" id="UP001357485">
    <property type="component" value="Unassembled WGS sequence"/>
</dbReference>
<evidence type="ECO:0008006" key="4">
    <source>
        <dbReference type="Google" id="ProtNLM"/>
    </source>
</evidence>
<gene>
    <name evidence="2" type="ORF">LTR16_004968</name>
</gene>
<dbReference type="Pfam" id="PF13489">
    <property type="entry name" value="Methyltransf_23"/>
    <property type="match status" value="1"/>
</dbReference>
<comment type="caution">
    <text evidence="2">The sequence shown here is derived from an EMBL/GenBank/DDBJ whole genome shotgun (WGS) entry which is preliminary data.</text>
</comment>
<dbReference type="SUPFAM" id="SSF53335">
    <property type="entry name" value="S-adenosyl-L-methionine-dependent methyltransferases"/>
    <property type="match status" value="1"/>
</dbReference>
<reference evidence="2 3" key="1">
    <citation type="submission" date="2023-08" db="EMBL/GenBank/DDBJ databases">
        <title>Black Yeasts Isolated from many extreme environments.</title>
        <authorList>
            <person name="Coleine C."/>
            <person name="Stajich J.E."/>
            <person name="Selbmann L."/>
        </authorList>
    </citation>
    <scope>NUCLEOTIDE SEQUENCE [LARGE SCALE GENOMIC DNA]</scope>
    <source>
        <strain evidence="2 3">CCFEE 536</strain>
    </source>
</reference>
<keyword evidence="3" id="KW-1185">Reference proteome</keyword>
<dbReference type="EMBL" id="JAVRRA010000735">
    <property type="protein sequence ID" value="KAK5284800.1"/>
    <property type="molecule type" value="Genomic_DNA"/>
</dbReference>
<sequence>DIAAEYDTQPWQRKMAMTLTHGVQERLDWFGVKWKDEGEAEGEEGKREVKLLDYACGSGMVSRALMPVVTTIRGIDISSNMVDAYNARARASNLSQLQMSAVVGDLFATPPSPSLSGPEYTDFDVAAVGLGFHHFEDPALAIKRLAERLKVGTGVLVILDFLPHINDNNNGGPGGGVPEAMRHTIKHDGFDKEGMRKLFEAAGFEDFGYEILTEPVTLKSHGEERVRRVFIAKGRRKPTVWARLTQWVSSTQDGVSEQVQRSLGRPGA</sequence>
<dbReference type="InterPro" id="IPR029063">
    <property type="entry name" value="SAM-dependent_MTases_sf"/>
</dbReference>
<evidence type="ECO:0000313" key="3">
    <source>
        <dbReference type="Proteomes" id="UP001357485"/>
    </source>
</evidence>
<feature type="non-terminal residue" evidence="2">
    <location>
        <position position="1"/>
    </location>
</feature>
<dbReference type="CDD" id="cd02440">
    <property type="entry name" value="AdoMet_MTases"/>
    <property type="match status" value="1"/>
</dbReference>
<dbReference type="PANTHER" id="PTHR43861">
    <property type="entry name" value="TRANS-ACONITATE 2-METHYLTRANSFERASE-RELATED"/>
    <property type="match status" value="1"/>
</dbReference>
<organism evidence="2 3">
    <name type="scientific">Cryomyces antarcticus</name>
    <dbReference type="NCBI Taxonomy" id="329879"/>
    <lineage>
        <taxon>Eukaryota</taxon>
        <taxon>Fungi</taxon>
        <taxon>Dikarya</taxon>
        <taxon>Ascomycota</taxon>
        <taxon>Pezizomycotina</taxon>
        <taxon>Dothideomycetes</taxon>
        <taxon>Dothideomycetes incertae sedis</taxon>
        <taxon>Cryomyces</taxon>
    </lineage>
</organism>